<dbReference type="InterPro" id="IPR002734">
    <property type="entry name" value="RibDG_C"/>
</dbReference>
<dbReference type="SUPFAM" id="SSF53927">
    <property type="entry name" value="Cytidine deaminase-like"/>
    <property type="match status" value="1"/>
</dbReference>
<sequence length="362" mass="39734">MTYPDRFHFQAFRSLFEQSSGDEKWMWRALELAWQGVGLTSPNPAVGAVIVKEGVELGAGFHRKAGLPHAEREAIADALTRHSLASLKGATIYVTLEPCSTRGKTPACTDGIIEHGFSKVVYGAVDPNPDHAGVADSILKQAGIAVVSGVLKEACERVLRPFAKRITTGVPWVIAKTAMSLDGRITRPPSEGQWLTNPDSRAIVHQLRASVDAILVGGKTVRRDNPRLTLRGEAASVEKPQPWRVVLSHSGRQSLPQDYHLFSDDFRDRTLVFEDEPLEAVLRKLAEKGCNSVLLECGGRLMRQFAEAELIDEYFLFYAPIITGGEDFGFGLGQHFHASAELLEVQSQSIGQDTLIRGVVKR</sequence>
<organism evidence="14 15">
    <name type="scientific">Rubritalea tangerina</name>
    <dbReference type="NCBI Taxonomy" id="430798"/>
    <lineage>
        <taxon>Bacteria</taxon>
        <taxon>Pseudomonadati</taxon>
        <taxon>Verrucomicrobiota</taxon>
        <taxon>Verrucomicrobiia</taxon>
        <taxon>Verrucomicrobiales</taxon>
        <taxon>Rubritaleaceae</taxon>
        <taxon>Rubritalea</taxon>
    </lineage>
</organism>
<keyword evidence="10 12" id="KW-0560">Oxidoreductase</keyword>
<evidence type="ECO:0000256" key="7">
    <source>
        <dbReference type="ARBA" id="ARBA00022723"/>
    </source>
</evidence>
<evidence type="ECO:0000256" key="2">
    <source>
        <dbReference type="ARBA" id="ARBA00004882"/>
    </source>
</evidence>
<dbReference type="GO" id="GO:0008703">
    <property type="term" value="F:5-amino-6-(5-phosphoribosylamino)uracil reductase activity"/>
    <property type="evidence" value="ECO:0007669"/>
    <property type="project" value="UniProtKB-EC"/>
</dbReference>
<evidence type="ECO:0000259" key="13">
    <source>
        <dbReference type="PROSITE" id="PS51747"/>
    </source>
</evidence>
<dbReference type="RefSeq" id="WP_377087928.1">
    <property type="nucleotide sequence ID" value="NZ_JBHSJL010000014.1"/>
</dbReference>
<evidence type="ECO:0000256" key="9">
    <source>
        <dbReference type="ARBA" id="ARBA00022857"/>
    </source>
</evidence>
<dbReference type="Proteomes" id="UP001597389">
    <property type="component" value="Unassembled WGS sequence"/>
</dbReference>
<evidence type="ECO:0000256" key="5">
    <source>
        <dbReference type="ARBA" id="ARBA00007417"/>
    </source>
</evidence>
<dbReference type="InterPro" id="IPR050765">
    <property type="entry name" value="Riboflavin_Biosynth_HTPR"/>
</dbReference>
<proteinExistence type="inferred from homology"/>
<keyword evidence="8 12" id="KW-0862">Zinc</keyword>
<keyword evidence="11" id="KW-0511">Multifunctional enzyme</keyword>
<reference evidence="15" key="1">
    <citation type="journal article" date="2019" name="Int. J. Syst. Evol. Microbiol.">
        <title>The Global Catalogue of Microorganisms (GCM) 10K type strain sequencing project: providing services to taxonomists for standard genome sequencing and annotation.</title>
        <authorList>
            <consortium name="The Broad Institute Genomics Platform"/>
            <consortium name="The Broad Institute Genome Sequencing Center for Infectious Disease"/>
            <person name="Wu L."/>
            <person name="Ma J."/>
        </authorList>
    </citation>
    <scope>NUCLEOTIDE SEQUENCE [LARGE SCALE GENOMIC DNA]</scope>
    <source>
        <strain evidence="15">CCUG 57942</strain>
    </source>
</reference>
<comment type="caution">
    <text evidence="14">The sequence shown here is derived from an EMBL/GenBank/DDBJ whole genome shotgun (WGS) entry which is preliminary data.</text>
</comment>
<name>A0ABW4ZFA1_9BACT</name>
<comment type="pathway">
    <text evidence="3 12">Cofactor biosynthesis; riboflavin biosynthesis; 5-amino-6-(D-ribitylamino)uracil from GTP: step 3/4.</text>
</comment>
<dbReference type="PIRSF" id="PIRSF006769">
    <property type="entry name" value="RibD"/>
    <property type="match status" value="1"/>
</dbReference>
<evidence type="ECO:0000313" key="14">
    <source>
        <dbReference type="EMBL" id="MFD2160554.1"/>
    </source>
</evidence>
<keyword evidence="9 12" id="KW-0521">NADP</keyword>
<evidence type="ECO:0000256" key="6">
    <source>
        <dbReference type="ARBA" id="ARBA00022619"/>
    </source>
</evidence>
<dbReference type="Pfam" id="PF00383">
    <property type="entry name" value="dCMP_cyt_deam_1"/>
    <property type="match status" value="1"/>
</dbReference>
<evidence type="ECO:0000256" key="8">
    <source>
        <dbReference type="ARBA" id="ARBA00022833"/>
    </source>
</evidence>
<dbReference type="PROSITE" id="PS00903">
    <property type="entry name" value="CYT_DCMP_DEAMINASES_1"/>
    <property type="match status" value="1"/>
</dbReference>
<keyword evidence="7 12" id="KW-0479">Metal-binding</keyword>
<evidence type="ECO:0000256" key="1">
    <source>
        <dbReference type="ARBA" id="ARBA00002151"/>
    </source>
</evidence>
<comment type="similarity">
    <text evidence="4 12">In the N-terminal section; belongs to the cytidine and deoxycytidylate deaminase family.</text>
</comment>
<dbReference type="SUPFAM" id="SSF53597">
    <property type="entry name" value="Dihydrofolate reductase-like"/>
    <property type="match status" value="1"/>
</dbReference>
<dbReference type="InterPro" id="IPR024072">
    <property type="entry name" value="DHFR-like_dom_sf"/>
</dbReference>
<dbReference type="PANTHER" id="PTHR38011:SF7">
    <property type="entry name" value="2,5-DIAMINO-6-RIBOSYLAMINO-4(3H)-PYRIMIDINONE 5'-PHOSPHATE REDUCTASE"/>
    <property type="match status" value="1"/>
</dbReference>
<dbReference type="Gene3D" id="3.40.140.10">
    <property type="entry name" value="Cytidine Deaminase, domain 2"/>
    <property type="match status" value="1"/>
</dbReference>
<comment type="catalytic activity">
    <reaction evidence="12">
        <text>2,5-diamino-6-hydroxy-4-(5-phosphoribosylamino)-pyrimidine + H2O + H(+) = 5-amino-6-(5-phospho-D-ribosylamino)uracil + NH4(+)</text>
        <dbReference type="Rhea" id="RHEA:21868"/>
        <dbReference type="ChEBI" id="CHEBI:15377"/>
        <dbReference type="ChEBI" id="CHEBI:15378"/>
        <dbReference type="ChEBI" id="CHEBI:28938"/>
        <dbReference type="ChEBI" id="CHEBI:58453"/>
        <dbReference type="ChEBI" id="CHEBI:58614"/>
        <dbReference type="EC" id="3.5.4.26"/>
    </reaction>
</comment>
<protein>
    <recommendedName>
        <fullName evidence="12">Riboflavin biosynthesis protein RibD</fullName>
    </recommendedName>
    <domain>
        <recommendedName>
            <fullName evidence="12">Diaminohydroxyphosphoribosylaminopyrimidine deaminase</fullName>
            <shortName evidence="12">DRAP deaminase</shortName>
            <ecNumber evidence="12">3.5.4.26</ecNumber>
        </recommendedName>
        <alternativeName>
            <fullName evidence="12">Riboflavin-specific deaminase</fullName>
        </alternativeName>
    </domain>
    <domain>
        <recommendedName>
            <fullName evidence="12">5-amino-6-(5-phosphoribosylamino)uracil reductase</fullName>
            <ecNumber evidence="12">1.1.1.193</ecNumber>
        </recommendedName>
        <alternativeName>
            <fullName evidence="12">HTP reductase</fullName>
        </alternativeName>
    </domain>
</protein>
<keyword evidence="6 12" id="KW-0686">Riboflavin biosynthesis</keyword>
<evidence type="ECO:0000256" key="4">
    <source>
        <dbReference type="ARBA" id="ARBA00005259"/>
    </source>
</evidence>
<evidence type="ECO:0000256" key="3">
    <source>
        <dbReference type="ARBA" id="ARBA00004910"/>
    </source>
</evidence>
<dbReference type="CDD" id="cd01284">
    <property type="entry name" value="Riboflavin_deaminase-reductase"/>
    <property type="match status" value="1"/>
</dbReference>
<dbReference type="GO" id="GO:0008835">
    <property type="term" value="F:diaminohydroxyphosphoribosylaminopyrimidine deaminase activity"/>
    <property type="evidence" value="ECO:0007669"/>
    <property type="project" value="UniProtKB-EC"/>
</dbReference>
<dbReference type="EC" id="1.1.1.193" evidence="12"/>
<dbReference type="Pfam" id="PF01872">
    <property type="entry name" value="RibD_C"/>
    <property type="match status" value="1"/>
</dbReference>
<dbReference type="InterPro" id="IPR016193">
    <property type="entry name" value="Cytidine_deaminase-like"/>
</dbReference>
<dbReference type="NCBIfam" id="TIGR00326">
    <property type="entry name" value="eubact_ribD"/>
    <property type="match status" value="1"/>
</dbReference>
<comment type="function">
    <text evidence="1 12">Converts 2,5-diamino-6-(ribosylamino)-4(3h)-pyrimidinone 5'-phosphate into 5-amino-6-(ribosylamino)-2,4(1h,3h)-pyrimidinedione 5'-phosphate.</text>
</comment>
<gene>
    <name evidence="14" type="primary">ribD</name>
    <name evidence="14" type="ORF">ACFSW8_16740</name>
</gene>
<comment type="catalytic activity">
    <reaction evidence="12">
        <text>5-amino-6-(5-phospho-D-ribitylamino)uracil + NADP(+) = 5-amino-6-(5-phospho-D-ribosylamino)uracil + NADPH + H(+)</text>
        <dbReference type="Rhea" id="RHEA:17845"/>
        <dbReference type="ChEBI" id="CHEBI:15378"/>
        <dbReference type="ChEBI" id="CHEBI:57783"/>
        <dbReference type="ChEBI" id="CHEBI:58349"/>
        <dbReference type="ChEBI" id="CHEBI:58421"/>
        <dbReference type="ChEBI" id="CHEBI:58453"/>
        <dbReference type="EC" id="1.1.1.193"/>
    </reaction>
</comment>
<evidence type="ECO:0000256" key="12">
    <source>
        <dbReference type="PIRNR" id="PIRNR006769"/>
    </source>
</evidence>
<comment type="cofactor">
    <cofactor evidence="12">
        <name>Zn(2+)</name>
        <dbReference type="ChEBI" id="CHEBI:29105"/>
    </cofactor>
    <text evidence="12">Binds 1 zinc ion.</text>
</comment>
<feature type="domain" description="CMP/dCMP-type deaminase" evidence="13">
    <location>
        <begin position="20"/>
        <end position="147"/>
    </location>
</feature>
<keyword evidence="12 14" id="KW-0378">Hydrolase</keyword>
<dbReference type="PANTHER" id="PTHR38011">
    <property type="entry name" value="DIHYDROFOLATE REDUCTASE FAMILY PROTEIN (AFU_ORTHOLOGUE AFUA_8G06820)"/>
    <property type="match status" value="1"/>
</dbReference>
<dbReference type="EMBL" id="JBHUJB010000083">
    <property type="protein sequence ID" value="MFD2160554.1"/>
    <property type="molecule type" value="Genomic_DNA"/>
</dbReference>
<comment type="pathway">
    <text evidence="2 12">Cofactor biosynthesis; riboflavin biosynthesis; 5-amino-6-(D-ribitylamino)uracil from GTP: step 2/4.</text>
</comment>
<keyword evidence="15" id="KW-1185">Reference proteome</keyword>
<dbReference type="InterPro" id="IPR004794">
    <property type="entry name" value="Eubact_RibD"/>
</dbReference>
<evidence type="ECO:0000256" key="11">
    <source>
        <dbReference type="ARBA" id="ARBA00023268"/>
    </source>
</evidence>
<dbReference type="PROSITE" id="PS51747">
    <property type="entry name" value="CYT_DCMP_DEAMINASES_2"/>
    <property type="match status" value="1"/>
</dbReference>
<dbReference type="InterPro" id="IPR002125">
    <property type="entry name" value="CMP_dCMP_dom"/>
</dbReference>
<comment type="similarity">
    <text evidence="5 12">In the C-terminal section; belongs to the HTP reductase family.</text>
</comment>
<dbReference type="EC" id="3.5.4.26" evidence="12"/>
<evidence type="ECO:0000313" key="15">
    <source>
        <dbReference type="Proteomes" id="UP001597389"/>
    </source>
</evidence>
<dbReference type="Gene3D" id="3.40.430.10">
    <property type="entry name" value="Dihydrofolate Reductase, subunit A"/>
    <property type="match status" value="2"/>
</dbReference>
<dbReference type="InterPro" id="IPR016192">
    <property type="entry name" value="APOBEC/CMP_deaminase_Zn-bd"/>
</dbReference>
<evidence type="ECO:0000256" key="10">
    <source>
        <dbReference type="ARBA" id="ARBA00023002"/>
    </source>
</evidence>
<accession>A0ABW4ZFA1</accession>